<gene>
    <name evidence="4" type="ORF">PSON_ATCC_30995.1.T1210081</name>
</gene>
<dbReference type="Pfam" id="PF00642">
    <property type="entry name" value="zf-CCCH"/>
    <property type="match status" value="1"/>
</dbReference>
<feature type="region of interest" description="Disordered" evidence="2">
    <location>
        <begin position="1"/>
        <end position="22"/>
    </location>
</feature>
<evidence type="ECO:0000313" key="5">
    <source>
        <dbReference type="Proteomes" id="UP000692954"/>
    </source>
</evidence>
<feature type="domain" description="C3H1-type" evidence="3">
    <location>
        <begin position="26"/>
        <end position="53"/>
    </location>
</feature>
<proteinExistence type="predicted"/>
<sequence>MSQLEDGEVPTKQEPKKNPTSIFSSTYRTKVCEHFKKGSCNKGNKCSYMHPKELQNVTRICKYYLGQGCQNQQQCQYSHDLSKYQCKFFFAMSHCKGQNCRFSHDLWENEIAKQQWAADNDQFLRDCYQRRGTTGLGPAYDEQYKMKVFEQQKTNSNQRAYPYYPINYMAPQTQIPVSILQQISPQIPQERTKLSINDLDPISDEEQQGDKNKQPILNIFEQQNAYQLPQIGISPIPQIQPFPMNTQYIPQRLGMNQQNQIFYSQTVLPNQPQQQQMFQQPHQSYQQVKYYQQTQIFMPQYHQQQPYQISQQQTLSEDQKDQILQQQQQQQQQKQSQLQQLQQSQQMQQQHQQQQFLQQQQSQQQLQQQQPIQQQPSSQIQQQLQQQTQQSSQQQQQLISSQQQQQTQQQLQQQTQQQQTQCSSTNKDNKEKFNSKQQNKKSSDKKLKKINKQKSQKKKNKKKRETIKQIKDRLRKQKSKIKTIQIAPEIPEESYKAGPISKHIGITIRKPVLQYFLGF</sequence>
<feature type="region of interest" description="Disordered" evidence="2">
    <location>
        <begin position="421"/>
        <end position="468"/>
    </location>
</feature>
<feature type="domain" description="C3H1-type" evidence="3">
    <location>
        <begin position="55"/>
        <end position="82"/>
    </location>
</feature>
<name>A0A8S1QX29_9CILI</name>
<dbReference type="Proteomes" id="UP000692954">
    <property type="component" value="Unassembled WGS sequence"/>
</dbReference>
<feature type="zinc finger region" description="C3H1-type" evidence="1">
    <location>
        <begin position="85"/>
        <end position="107"/>
    </location>
</feature>
<feature type="domain" description="C3H1-type" evidence="3">
    <location>
        <begin position="85"/>
        <end position="107"/>
    </location>
</feature>
<evidence type="ECO:0000313" key="4">
    <source>
        <dbReference type="EMBL" id="CAD8119444.1"/>
    </source>
</evidence>
<dbReference type="PROSITE" id="PS50103">
    <property type="entry name" value="ZF_C3H1"/>
    <property type="match status" value="3"/>
</dbReference>
<keyword evidence="1" id="KW-0863">Zinc-finger</keyword>
<feature type="compositionally biased region" description="Basic residues" evidence="2">
    <location>
        <begin position="446"/>
        <end position="465"/>
    </location>
</feature>
<comment type="caution">
    <text evidence="4">The sequence shown here is derived from an EMBL/GenBank/DDBJ whole genome shotgun (WGS) entry which is preliminary data.</text>
</comment>
<evidence type="ECO:0000256" key="2">
    <source>
        <dbReference type="SAM" id="MobiDB-lite"/>
    </source>
</evidence>
<keyword evidence="1" id="KW-0479">Metal-binding</keyword>
<keyword evidence="1" id="KW-0862">Zinc</keyword>
<accession>A0A8S1QX29</accession>
<dbReference type="GO" id="GO:0008270">
    <property type="term" value="F:zinc ion binding"/>
    <property type="evidence" value="ECO:0007669"/>
    <property type="project" value="UniProtKB-KW"/>
</dbReference>
<reference evidence="4" key="1">
    <citation type="submission" date="2021-01" db="EMBL/GenBank/DDBJ databases">
        <authorList>
            <consortium name="Genoscope - CEA"/>
            <person name="William W."/>
        </authorList>
    </citation>
    <scope>NUCLEOTIDE SEQUENCE</scope>
</reference>
<dbReference type="InterPro" id="IPR000571">
    <property type="entry name" value="Znf_CCCH"/>
</dbReference>
<feature type="zinc finger region" description="C3H1-type" evidence="1">
    <location>
        <begin position="55"/>
        <end position="82"/>
    </location>
</feature>
<dbReference type="AlphaFoldDB" id="A0A8S1QX29"/>
<dbReference type="SMART" id="SM00356">
    <property type="entry name" value="ZnF_C3H1"/>
    <property type="match status" value="3"/>
</dbReference>
<organism evidence="4 5">
    <name type="scientific">Paramecium sonneborni</name>
    <dbReference type="NCBI Taxonomy" id="65129"/>
    <lineage>
        <taxon>Eukaryota</taxon>
        <taxon>Sar</taxon>
        <taxon>Alveolata</taxon>
        <taxon>Ciliophora</taxon>
        <taxon>Intramacronucleata</taxon>
        <taxon>Oligohymenophorea</taxon>
        <taxon>Peniculida</taxon>
        <taxon>Parameciidae</taxon>
        <taxon>Paramecium</taxon>
    </lineage>
</organism>
<feature type="zinc finger region" description="C3H1-type" evidence="1">
    <location>
        <begin position="26"/>
        <end position="53"/>
    </location>
</feature>
<protein>
    <recommendedName>
        <fullName evidence="3">C3H1-type domain-containing protein</fullName>
    </recommendedName>
</protein>
<evidence type="ECO:0000256" key="1">
    <source>
        <dbReference type="PROSITE-ProRule" id="PRU00723"/>
    </source>
</evidence>
<dbReference type="EMBL" id="CAJJDN010000121">
    <property type="protein sequence ID" value="CAD8119444.1"/>
    <property type="molecule type" value="Genomic_DNA"/>
</dbReference>
<keyword evidence="5" id="KW-1185">Reference proteome</keyword>
<evidence type="ECO:0000259" key="3">
    <source>
        <dbReference type="PROSITE" id="PS50103"/>
    </source>
</evidence>
<dbReference type="OrthoDB" id="311853at2759"/>